<dbReference type="GO" id="GO:0016887">
    <property type="term" value="F:ATP hydrolysis activity"/>
    <property type="evidence" value="ECO:0007669"/>
    <property type="project" value="InterPro"/>
</dbReference>
<comment type="cofactor">
    <cofactor evidence="1">
        <name>Zn(2+)</name>
        <dbReference type="ChEBI" id="CHEBI:29105"/>
    </cofactor>
</comment>
<comment type="catalytic activity">
    <reaction evidence="18">
        <text>ATP + H2O = ADP + phosphate + H(+)</text>
        <dbReference type="Rhea" id="RHEA:13065"/>
        <dbReference type="ChEBI" id="CHEBI:15377"/>
        <dbReference type="ChEBI" id="CHEBI:15378"/>
        <dbReference type="ChEBI" id="CHEBI:30616"/>
        <dbReference type="ChEBI" id="CHEBI:43474"/>
        <dbReference type="ChEBI" id="CHEBI:456216"/>
    </reaction>
</comment>
<dbReference type="SUPFAM" id="SSF52540">
    <property type="entry name" value="P-loop containing nucleoside triphosphate hydrolases"/>
    <property type="match status" value="3"/>
</dbReference>
<dbReference type="PANTHER" id="PTHR18867">
    <property type="entry name" value="RAD50"/>
    <property type="match status" value="1"/>
</dbReference>
<dbReference type="InterPro" id="IPR038729">
    <property type="entry name" value="Rad50/SbcC_AAA"/>
</dbReference>
<evidence type="ECO:0000256" key="4">
    <source>
        <dbReference type="ARBA" id="ARBA00009439"/>
    </source>
</evidence>
<keyword evidence="17" id="KW-0469">Meiosis</keyword>
<dbReference type="GO" id="GO:0006302">
    <property type="term" value="P:double-strand break repair"/>
    <property type="evidence" value="ECO:0007669"/>
    <property type="project" value="InterPro"/>
</dbReference>
<dbReference type="GO" id="GO:0043047">
    <property type="term" value="F:single-stranded telomeric DNA binding"/>
    <property type="evidence" value="ECO:0007669"/>
    <property type="project" value="TreeGrafter"/>
</dbReference>
<evidence type="ECO:0000256" key="7">
    <source>
        <dbReference type="ARBA" id="ARBA00022723"/>
    </source>
</evidence>
<evidence type="ECO:0000256" key="13">
    <source>
        <dbReference type="ARBA" id="ARBA00022842"/>
    </source>
</evidence>
<feature type="domain" description="Rad50/SbcC-type AAA" evidence="21">
    <location>
        <begin position="6"/>
        <end position="234"/>
    </location>
</feature>
<gene>
    <name evidence="22" type="ORF">GAYE_SCF28MG4782</name>
</gene>
<feature type="coiled-coil region" evidence="19">
    <location>
        <begin position="394"/>
        <end position="439"/>
    </location>
</feature>
<evidence type="ECO:0000313" key="22">
    <source>
        <dbReference type="EMBL" id="KAK4526864.1"/>
    </source>
</evidence>
<evidence type="ECO:0000256" key="17">
    <source>
        <dbReference type="ARBA" id="ARBA00023254"/>
    </source>
</evidence>
<dbReference type="Proteomes" id="UP001300502">
    <property type="component" value="Unassembled WGS sequence"/>
</dbReference>
<dbReference type="GO" id="GO:0000722">
    <property type="term" value="P:telomere maintenance via recombination"/>
    <property type="evidence" value="ECO:0007669"/>
    <property type="project" value="UniProtKB-ARBA"/>
</dbReference>
<keyword evidence="14 19" id="KW-0175">Coiled coil</keyword>
<comment type="subcellular location">
    <subcellularLocation>
        <location evidence="3">Chromosome</location>
    </subcellularLocation>
    <subcellularLocation>
        <location evidence="2">Nucleus</location>
    </subcellularLocation>
</comment>
<keyword evidence="12" id="KW-0067">ATP-binding</keyword>
<evidence type="ECO:0000256" key="8">
    <source>
        <dbReference type="ARBA" id="ARBA00022741"/>
    </source>
</evidence>
<keyword evidence="9" id="KW-0227">DNA damage</keyword>
<dbReference type="Pfam" id="PF13476">
    <property type="entry name" value="AAA_23"/>
    <property type="match status" value="1"/>
</dbReference>
<accession>A0AAV9IHT1</accession>
<dbReference type="FunFam" id="3.40.50.300:FF:000593">
    <property type="entry name" value="DNA repair protein RAD50"/>
    <property type="match status" value="1"/>
</dbReference>
<evidence type="ECO:0000256" key="18">
    <source>
        <dbReference type="ARBA" id="ARBA00049360"/>
    </source>
</evidence>
<keyword evidence="6" id="KW-0158">Chromosome</keyword>
<dbReference type="NCBIfam" id="TIGR00606">
    <property type="entry name" value="rad50"/>
    <property type="match status" value="1"/>
</dbReference>
<dbReference type="GO" id="GO:0030870">
    <property type="term" value="C:Mre11 complex"/>
    <property type="evidence" value="ECO:0007669"/>
    <property type="project" value="InterPro"/>
</dbReference>
<evidence type="ECO:0000256" key="3">
    <source>
        <dbReference type="ARBA" id="ARBA00004286"/>
    </source>
</evidence>
<keyword evidence="11" id="KW-0862">Zinc</keyword>
<evidence type="ECO:0000256" key="5">
    <source>
        <dbReference type="ARBA" id="ARBA00017893"/>
    </source>
</evidence>
<dbReference type="GO" id="GO:0005524">
    <property type="term" value="F:ATP binding"/>
    <property type="evidence" value="ECO:0007669"/>
    <property type="project" value="UniProtKB-KW"/>
</dbReference>
<evidence type="ECO:0000259" key="21">
    <source>
        <dbReference type="Pfam" id="PF13476"/>
    </source>
</evidence>
<feature type="coiled-coil region" evidence="19">
    <location>
        <begin position="1038"/>
        <end position="1113"/>
    </location>
</feature>
<evidence type="ECO:0000256" key="10">
    <source>
        <dbReference type="ARBA" id="ARBA00022801"/>
    </source>
</evidence>
<feature type="domain" description="Zinc-hook" evidence="20">
    <location>
        <begin position="677"/>
        <end position="720"/>
    </location>
</feature>
<evidence type="ECO:0000256" key="15">
    <source>
        <dbReference type="ARBA" id="ARBA00023204"/>
    </source>
</evidence>
<dbReference type="InterPro" id="IPR013134">
    <property type="entry name" value="Zn_hook_RAD50"/>
</dbReference>
<reference evidence="22 23" key="1">
    <citation type="submission" date="2022-07" db="EMBL/GenBank/DDBJ databases">
        <title>Genome-wide signatures of adaptation to extreme environments.</title>
        <authorList>
            <person name="Cho C.H."/>
            <person name="Yoon H.S."/>
        </authorList>
    </citation>
    <scope>NUCLEOTIDE SEQUENCE [LARGE SCALE GENOMIC DNA]</scope>
    <source>
        <strain evidence="22 23">108.79 E11</strain>
    </source>
</reference>
<keyword evidence="15" id="KW-0234">DNA repair</keyword>
<dbReference type="GO" id="GO:0070192">
    <property type="term" value="P:chromosome organization involved in meiotic cell cycle"/>
    <property type="evidence" value="ECO:0007669"/>
    <property type="project" value="TreeGrafter"/>
</dbReference>
<dbReference type="GO" id="GO:0046872">
    <property type="term" value="F:metal ion binding"/>
    <property type="evidence" value="ECO:0007669"/>
    <property type="project" value="UniProtKB-KW"/>
</dbReference>
<evidence type="ECO:0000256" key="1">
    <source>
        <dbReference type="ARBA" id="ARBA00001947"/>
    </source>
</evidence>
<protein>
    <recommendedName>
        <fullName evidence="5">DNA repair protein RAD50</fullName>
    </recommendedName>
</protein>
<proteinExistence type="inferred from homology"/>
<evidence type="ECO:0000259" key="20">
    <source>
        <dbReference type="Pfam" id="PF04423"/>
    </source>
</evidence>
<keyword evidence="16" id="KW-0539">Nucleus</keyword>
<keyword evidence="7" id="KW-0479">Metal-binding</keyword>
<dbReference type="Gene3D" id="3.40.50.300">
    <property type="entry name" value="P-loop containing nucleotide triphosphate hydrolases"/>
    <property type="match status" value="2"/>
</dbReference>
<dbReference type="GO" id="GO:0007004">
    <property type="term" value="P:telomere maintenance via telomerase"/>
    <property type="evidence" value="ECO:0007669"/>
    <property type="project" value="TreeGrafter"/>
</dbReference>
<sequence length="1321" mass="154835">MTSLEKLGISGIRSFGPREEQAIRFKKPLTIILGHNGAGKTTIIECIKMACTGDLPPFVDKGGAFIHDPRIQSDTETKGKIRMQFTDLAGRKIVVNRQFQLTNKVTTKKQEFKSVEQSVQIVDGDNEKLTLSQRHADVNKIVPELMGVTKAVLEHVVFVHQEESTWPLSDPKHLKEKFDDIFAATRYTKALEAIRKFKREKNAQLKEKTAELELWKEKVSQAEKLHREYAELQEQENELVESMAKLKEEQQTMESQKEQLLEKTNKSNELRNEIENLKAGKQSYMCALKDTYASMEEEFVETDEELAQVELEIKEQIRSLQQKKEDREKVAEEYRSKLEELKQRLSTLYKEKGHLDASRSLFEDKKSEYNQLKQTICEKGINENILELDSEKIEETLEKMVNLWEARMKEELQEWNERESTLQNELAEKESEYQKLSVQWKVLEHSLNEMRRKLETSASQDDSDLDLHRLHLELDNATVELESKQRSLQDLLASSDWSNLKNEKEELSKRLEKERKRFTDLCEERNTSKSDEEVASRFIALRDQYEDRKVQITKVEDKIKDCLATSEISELNAMRDSTMESISDMIYKLLPKSEQEEREKMFLVSKAETSLESLKKDLLESRINIEEMEKKMEHLTTVVGEPFAGENGIEAFEKALNEAEEKVREARETQKQFEGAEEFWKQLLARAKRKKCCPTCDRGFPTEADFTLLIEKLQSRADRVHQGDIYPSIVQSRKNAEGELEQLHKKQPCLNELENLRKTWKNAVDTRTKKEEEHKAWEEKLELYRKELASSKRNKDTLSNISCLLQTRQSVLDELNKLEGELNQMNTTVNNPESVGRSRHLIDDELKSCNHEIEECSKRLMQVEQELEKYKLFYEALENEVKQKEEQHRALKERITSLQRRQQDLSQCREQVSQLEKQAKEQSELVQKAELEWKECKSVLETCRNQLAECKEMYGTKMNWARENRKRLDVLKEEMNRLHSSCTDDILQRLQREEESWTLEMKEYEKKVAEMEESTQTNATKIYELNATLRNIEANRNFRKTKAIIVEMENKMQQLQLEIAELEQDRDLVAELNKVERSIQTLFQKSSTLSGKREVIEERMKTVKKEMEKEQSLNSQEKYREKLVELKTLELSLKDLDQYHNALDRSLMTFHTLKMKEINKVIRELWQATYRGRDIDYIEIVSDSELDQSGGKRSYNYRVLMHRGDASLEMRGRCSAGQKILASLVIRLALAESFCLECGILALDEPTTNLDKENIESLANALSDIIRARRIQENFQLILITHDEHFIELLGSREVTDTYYLVERDEDGFSHIRLQYLHVLG</sequence>
<evidence type="ECO:0000256" key="14">
    <source>
        <dbReference type="ARBA" id="ARBA00023054"/>
    </source>
</evidence>
<keyword evidence="10" id="KW-0378">Hydrolase</keyword>
<evidence type="ECO:0000256" key="11">
    <source>
        <dbReference type="ARBA" id="ARBA00022833"/>
    </source>
</evidence>
<evidence type="ECO:0000256" key="9">
    <source>
        <dbReference type="ARBA" id="ARBA00022763"/>
    </source>
</evidence>
<dbReference type="InterPro" id="IPR027417">
    <property type="entry name" value="P-loop_NTPase"/>
</dbReference>
<organism evidence="22 23">
    <name type="scientific">Galdieria yellowstonensis</name>
    <dbReference type="NCBI Taxonomy" id="3028027"/>
    <lineage>
        <taxon>Eukaryota</taxon>
        <taxon>Rhodophyta</taxon>
        <taxon>Bangiophyceae</taxon>
        <taxon>Galdieriales</taxon>
        <taxon>Galdieriaceae</taxon>
        <taxon>Galdieria</taxon>
    </lineage>
</organism>
<feature type="coiled-coil region" evidence="19">
    <location>
        <begin position="467"/>
        <end position="524"/>
    </location>
</feature>
<feature type="coiled-coil region" evidence="19">
    <location>
        <begin position="767"/>
        <end position="932"/>
    </location>
</feature>
<evidence type="ECO:0000256" key="16">
    <source>
        <dbReference type="ARBA" id="ARBA00023242"/>
    </source>
</evidence>
<dbReference type="Gene3D" id="1.10.287.1490">
    <property type="match status" value="1"/>
</dbReference>
<dbReference type="InterPro" id="IPR004584">
    <property type="entry name" value="Rad50_eukaryotes"/>
</dbReference>
<keyword evidence="8" id="KW-0547">Nucleotide-binding</keyword>
<comment type="similarity">
    <text evidence="4">Belongs to the SMC family. RAD50 subfamily.</text>
</comment>
<dbReference type="PANTHER" id="PTHR18867:SF12">
    <property type="entry name" value="DNA REPAIR PROTEIN RAD50"/>
    <property type="match status" value="1"/>
</dbReference>
<dbReference type="GO" id="GO:0051880">
    <property type="term" value="F:G-quadruplex DNA binding"/>
    <property type="evidence" value="ECO:0007669"/>
    <property type="project" value="TreeGrafter"/>
</dbReference>
<name>A0AAV9IHT1_9RHOD</name>
<dbReference type="GO" id="GO:0000794">
    <property type="term" value="C:condensed nuclear chromosome"/>
    <property type="evidence" value="ECO:0007669"/>
    <property type="project" value="TreeGrafter"/>
</dbReference>
<evidence type="ECO:0000256" key="2">
    <source>
        <dbReference type="ARBA" id="ARBA00004123"/>
    </source>
</evidence>
<feature type="coiled-coil region" evidence="19">
    <location>
        <begin position="961"/>
        <end position="1014"/>
    </location>
</feature>
<feature type="coiled-coil region" evidence="19">
    <location>
        <begin position="198"/>
        <end position="351"/>
    </location>
</feature>
<comment type="caution">
    <text evidence="22">The sequence shown here is derived from an EMBL/GenBank/DDBJ whole genome shotgun (WGS) entry which is preliminary data.</text>
</comment>
<evidence type="ECO:0000313" key="23">
    <source>
        <dbReference type="Proteomes" id="UP001300502"/>
    </source>
</evidence>
<dbReference type="EMBL" id="JANCYU010000044">
    <property type="protein sequence ID" value="KAK4526864.1"/>
    <property type="molecule type" value="Genomic_DNA"/>
</dbReference>
<evidence type="ECO:0000256" key="12">
    <source>
        <dbReference type="ARBA" id="ARBA00022840"/>
    </source>
</evidence>
<evidence type="ECO:0000256" key="19">
    <source>
        <dbReference type="SAM" id="Coils"/>
    </source>
</evidence>
<evidence type="ECO:0000256" key="6">
    <source>
        <dbReference type="ARBA" id="ARBA00022454"/>
    </source>
</evidence>
<keyword evidence="23" id="KW-1185">Reference proteome</keyword>
<dbReference type="Pfam" id="PF04423">
    <property type="entry name" value="Rad50_zn_hook"/>
    <property type="match status" value="1"/>
</dbReference>
<feature type="coiled-coil region" evidence="19">
    <location>
        <begin position="611"/>
        <end position="676"/>
    </location>
</feature>
<dbReference type="GO" id="GO:0003691">
    <property type="term" value="F:double-stranded telomeric DNA binding"/>
    <property type="evidence" value="ECO:0007669"/>
    <property type="project" value="TreeGrafter"/>
</dbReference>
<keyword evidence="13" id="KW-0460">Magnesium</keyword>